<gene>
    <name evidence="2" type="ORF">C1706_08975</name>
</gene>
<dbReference type="OrthoDB" id="3734619at2"/>
<protein>
    <submittedName>
        <fullName evidence="2">Uncharacterized protein</fullName>
    </submittedName>
</protein>
<proteinExistence type="predicted"/>
<evidence type="ECO:0000313" key="3">
    <source>
        <dbReference type="Proteomes" id="UP000290624"/>
    </source>
</evidence>
<evidence type="ECO:0000256" key="1">
    <source>
        <dbReference type="SAM" id="MobiDB-lite"/>
    </source>
</evidence>
<feature type="compositionally biased region" description="Low complexity" evidence="1">
    <location>
        <begin position="80"/>
        <end position="104"/>
    </location>
</feature>
<keyword evidence="3" id="KW-1185">Reference proteome</keyword>
<dbReference type="AlphaFoldDB" id="A0A4V1Q7D0"/>
<accession>A0A4V1Q7D0</accession>
<feature type="compositionally biased region" description="Basic residues" evidence="1">
    <location>
        <begin position="188"/>
        <end position="199"/>
    </location>
</feature>
<organism evidence="2 3">
    <name type="scientific">Propioniciclava flava</name>
    <dbReference type="NCBI Taxonomy" id="2072026"/>
    <lineage>
        <taxon>Bacteria</taxon>
        <taxon>Bacillati</taxon>
        <taxon>Actinomycetota</taxon>
        <taxon>Actinomycetes</taxon>
        <taxon>Propionibacteriales</taxon>
        <taxon>Propionibacteriaceae</taxon>
        <taxon>Propioniciclava</taxon>
    </lineage>
</organism>
<dbReference type="Proteomes" id="UP000290624">
    <property type="component" value="Unassembled WGS sequence"/>
</dbReference>
<dbReference type="EMBL" id="PPCV01000005">
    <property type="protein sequence ID" value="RXW32158.1"/>
    <property type="molecule type" value="Genomic_DNA"/>
</dbReference>
<feature type="compositionally biased region" description="Basic and acidic residues" evidence="1">
    <location>
        <begin position="130"/>
        <end position="146"/>
    </location>
</feature>
<evidence type="ECO:0000313" key="2">
    <source>
        <dbReference type="EMBL" id="RXW32158.1"/>
    </source>
</evidence>
<feature type="region of interest" description="Disordered" evidence="1">
    <location>
        <begin position="80"/>
        <end position="278"/>
    </location>
</feature>
<dbReference type="RefSeq" id="WP_129458897.1">
    <property type="nucleotide sequence ID" value="NZ_PPCV01000005.1"/>
</dbReference>
<feature type="compositionally biased region" description="Low complexity" evidence="1">
    <location>
        <begin position="226"/>
        <end position="246"/>
    </location>
</feature>
<sequence>MPIMILALLVVLVLAVIIIAVVVMGMEGTGKERHPEIAHAMARTARHLNGEGEPPKALMNLIDEMEDAPRDLPNKLRSLRSARSAVSATSASVPEEPESEATPVHGASMVAHSRGHKPSTEVAVVSTAEDGARTTPRDQSTKKDASRTVAAATVPDGAVAVNPADAPASINLSDADTDASTSRPVQRSGKRSKNRKRTHVGRETSGAERPPLTVVADSSAAPRPTSAELSESVSAALASPAVDAPATVDPYGVWGAEELDPEQTPAQQRVHLGRGRRG</sequence>
<feature type="compositionally biased region" description="Polar residues" evidence="1">
    <location>
        <begin position="170"/>
        <end position="185"/>
    </location>
</feature>
<name>A0A4V1Q7D0_9ACTN</name>
<comment type="caution">
    <text evidence="2">The sequence shown here is derived from an EMBL/GenBank/DDBJ whole genome shotgun (WGS) entry which is preliminary data.</text>
</comment>
<reference evidence="2 3" key="1">
    <citation type="submission" date="2018-01" db="EMBL/GenBank/DDBJ databases">
        <title>Lactibacter flavus gen. nov., sp. nov., a novel bacterium of the family Propionibacteriaceae isolated from raw milk and dairy products.</title>
        <authorList>
            <person name="Wenning M."/>
            <person name="Breitenwieser F."/>
            <person name="Huptas C."/>
            <person name="von Neubeck M."/>
            <person name="Busse H.-J."/>
            <person name="Scherer S."/>
        </authorList>
    </citation>
    <scope>NUCLEOTIDE SEQUENCE [LARGE SCALE GENOMIC DNA]</scope>
    <source>
        <strain evidence="2 3">VG341</strain>
    </source>
</reference>